<reference evidence="6" key="3">
    <citation type="submission" date="2020-12" db="UniProtKB">
        <authorList>
            <consortium name="WormBaseParasite"/>
        </authorList>
    </citation>
    <scope>IDENTIFICATION</scope>
</reference>
<name>A0A090KYS5_STRRB</name>
<feature type="chain" id="PRO_5015030304" evidence="3">
    <location>
        <begin position="23"/>
        <end position="1054"/>
    </location>
</feature>
<accession>A0A090KYS5</accession>
<dbReference type="Proteomes" id="UP000035682">
    <property type="component" value="Unplaced"/>
</dbReference>
<reference evidence="5" key="1">
    <citation type="submission" date="2014-09" db="EMBL/GenBank/DDBJ databases">
        <authorList>
            <person name="Martin A.A."/>
        </authorList>
    </citation>
    <scope>NUCLEOTIDE SEQUENCE</scope>
    <source>
        <strain evidence="5">ED321</strain>
    </source>
</reference>
<dbReference type="OrthoDB" id="5794013at2759"/>
<keyword evidence="1" id="KW-0175">Coiled coil</keyword>
<dbReference type="RefSeq" id="XP_024499588.1">
    <property type="nucleotide sequence ID" value="XM_024644152.1"/>
</dbReference>
<dbReference type="WBParaSite" id="SRAE_X000211700.1">
    <property type="protein sequence ID" value="SRAE_X000211700.1"/>
    <property type="gene ID" value="WBGene00267695"/>
</dbReference>
<keyword evidence="3" id="KW-0732">Signal</keyword>
<evidence type="ECO:0000256" key="1">
    <source>
        <dbReference type="SAM" id="Coils"/>
    </source>
</evidence>
<gene>
    <name evidence="4 6 7" type="ORF">SRAE_X000211700</name>
</gene>
<proteinExistence type="predicted"/>
<dbReference type="GeneID" id="36385189"/>
<feature type="region of interest" description="Disordered" evidence="2">
    <location>
        <begin position="182"/>
        <end position="202"/>
    </location>
</feature>
<feature type="signal peptide" evidence="3">
    <location>
        <begin position="1"/>
        <end position="22"/>
    </location>
</feature>
<evidence type="ECO:0000313" key="6">
    <source>
        <dbReference type="WBParaSite" id="SRAE_X000211700.1"/>
    </source>
</evidence>
<evidence type="ECO:0000313" key="7">
    <source>
        <dbReference type="WormBase" id="SRAE_X000211700"/>
    </source>
</evidence>
<evidence type="ECO:0000313" key="5">
    <source>
        <dbReference type="Proteomes" id="UP000035682"/>
    </source>
</evidence>
<keyword evidence="5" id="KW-1185">Reference proteome</keyword>
<dbReference type="WormBase" id="SRAE_X000211700">
    <property type="protein sequence ID" value="SRP08654"/>
    <property type="gene ID" value="WBGene00267695"/>
</dbReference>
<dbReference type="EMBL" id="LN609398">
    <property type="protein sequence ID" value="CEF60379.1"/>
    <property type="molecule type" value="Genomic_DNA"/>
</dbReference>
<dbReference type="CTD" id="36385189"/>
<evidence type="ECO:0000256" key="2">
    <source>
        <dbReference type="SAM" id="MobiDB-lite"/>
    </source>
</evidence>
<feature type="coiled-coil region" evidence="1">
    <location>
        <begin position="379"/>
        <end position="432"/>
    </location>
</feature>
<sequence length="1054" mass="124281">MWKFFKILPFFLISILINKVKNENIACLLYSQCEARARYEEQLCVGHEWRKPTFLMPSFPTIITNKSKCYVTLKPEFDAIERLENEMYEEYKECLNQNLNKNDILRYCNSTDFSNRNYTKTVDPPISCFIGKLRIEQQCGDLKMCCPSVSKCSRKRRNSNIINKILDLHKQLKSQIAICKTSTKNKRRRPHKPDYNNQLNKNNKGRLNIRIGNSLPEFDENELLSNLKQAPKEGKKYVEVKNDVETINENNVFGDRNNKESKILNFVEEKKLISNNITLNNHKDIKIIDKNEKESSSSKIFVNITNESETIDDKDNDDSYNITKKILCPKTNEELITTHVVKNINDNLKDEWFNKKSSNQETQNIHEKNLTSSLQNIVNKTYNSKIKMSEENKTNIEEKLEDKKVVEENDVIKNSEQKKVMTENNVKEESKEKTFLKKNNIEENSKQKEVINERNLEIEKHLNKNLSIDKEEKGEVSNPFLLLLNKFQKIQFPKLNFTTEFPPHLEMVTKDTHLTFENVTSKKTLLKNDNVNFEHFDSNNNDKSYEKHNKIYKELKKSNNNNESTDNSKKNVIKNTIDYDKFINEELINKTFIEDNYFSHNSSKEQKYEDNYEKSEYTNIINIDNKKEEHNNKHSEKNQKNIKSKLHEIDGLDIMRKEYQDHLQKIITLKKDEEKNSFFKLNGARKTSHEERNEELVEMTEINNNEDMFKKNNEIILKDNSKLKRIAEIVKNCKSRYAGAVKILDNNTKPLCLKNSFINWKKTLDERLTKVKEDKTINIEEFNKFYNTIENETNEIAKLVSINENNEYDEIDNDSLFDDIICQPLTHDDNYYNTKTFIDEEDEDIVHTINNSNYKESIEKFKKAHSIAYNFKIPNETRFFTSCDHYVKCRSHINLLLDKCSSLIYERPVIPSTESILLSNLNMCGDLNTPLLNELYGLYIKRNMNLRSCLKKHDDTGGSTDICSIKSNNLISITKEIINDQESQLELGKCFSDVNKLQNKCYQMSKCCTEYEECRKSMNNIKEERRIIYLTAKITENNQNCLEKYERKFLKFNK</sequence>
<evidence type="ECO:0000313" key="4">
    <source>
        <dbReference type="EMBL" id="CEF60379.1"/>
    </source>
</evidence>
<dbReference type="AlphaFoldDB" id="A0A090KYS5"/>
<protein>
    <submittedName>
        <fullName evidence="4 6">Uncharacterized protein</fullName>
    </submittedName>
</protein>
<evidence type="ECO:0000256" key="3">
    <source>
        <dbReference type="SAM" id="SignalP"/>
    </source>
</evidence>
<reference evidence="4" key="2">
    <citation type="submission" date="2014-09" db="EMBL/GenBank/DDBJ databases">
        <authorList>
            <person name="Aslett A.Martin."/>
        </authorList>
    </citation>
    <scope>NUCLEOTIDE SEQUENCE</scope>
    <source>
        <strain evidence="4">ED321 Heterogonic</strain>
    </source>
</reference>
<organism evidence="4">
    <name type="scientific">Strongyloides ratti</name>
    <name type="common">Parasitic roundworm</name>
    <dbReference type="NCBI Taxonomy" id="34506"/>
    <lineage>
        <taxon>Eukaryota</taxon>
        <taxon>Metazoa</taxon>
        <taxon>Ecdysozoa</taxon>
        <taxon>Nematoda</taxon>
        <taxon>Chromadorea</taxon>
        <taxon>Rhabditida</taxon>
        <taxon>Tylenchina</taxon>
        <taxon>Panagrolaimomorpha</taxon>
        <taxon>Strongyloidoidea</taxon>
        <taxon>Strongyloididae</taxon>
        <taxon>Strongyloides</taxon>
    </lineage>
</organism>